<name>A0A5C6C9A4_9BACT</name>
<accession>A0A5C6C9A4</accession>
<gene>
    <name evidence="3" type="ORF">Poly21_21850</name>
</gene>
<protein>
    <recommendedName>
        <fullName evidence="2">Methanolan biosynthesis EpsI domain-containing protein</fullName>
    </recommendedName>
</protein>
<dbReference type="InterPro" id="IPR014263">
    <property type="entry name" value="Methanolan_biosynth_EpsI"/>
</dbReference>
<dbReference type="OrthoDB" id="288208at2"/>
<feature type="transmembrane region" description="Helical" evidence="1">
    <location>
        <begin position="20"/>
        <end position="43"/>
    </location>
</feature>
<dbReference type="EMBL" id="SJPU01000001">
    <property type="protein sequence ID" value="TWU20006.1"/>
    <property type="molecule type" value="Genomic_DNA"/>
</dbReference>
<dbReference type="RefSeq" id="WP_146406697.1">
    <property type="nucleotide sequence ID" value="NZ_SJPU01000001.1"/>
</dbReference>
<evidence type="ECO:0000313" key="4">
    <source>
        <dbReference type="Proteomes" id="UP000319908"/>
    </source>
</evidence>
<dbReference type="Pfam" id="PF11984">
    <property type="entry name" value="DUF3485"/>
    <property type="match status" value="1"/>
</dbReference>
<comment type="caution">
    <text evidence="3">The sequence shown here is derived from an EMBL/GenBank/DDBJ whole genome shotgun (WGS) entry which is preliminary data.</text>
</comment>
<reference evidence="3 4" key="1">
    <citation type="journal article" date="2020" name="Antonie Van Leeuwenhoek">
        <title>Rhodopirellula heiligendammensis sp. nov., Rhodopirellula pilleata sp. nov., and Rhodopirellula solitaria sp. nov. isolated from natural or artificial marine surfaces in Northern Germany and California, USA, and emended description of the genus Rhodopirellula.</title>
        <authorList>
            <person name="Kallscheuer N."/>
            <person name="Wiegand S."/>
            <person name="Jogler M."/>
            <person name="Boedeker C."/>
            <person name="Peeters S.H."/>
            <person name="Rast P."/>
            <person name="Heuer A."/>
            <person name="Jetten M.S.M."/>
            <person name="Rohde M."/>
            <person name="Jogler C."/>
        </authorList>
    </citation>
    <scope>NUCLEOTIDE SEQUENCE [LARGE SCALE GENOMIC DNA]</scope>
    <source>
        <strain evidence="3 4">Poly21</strain>
    </source>
</reference>
<proteinExistence type="predicted"/>
<evidence type="ECO:0000313" key="3">
    <source>
        <dbReference type="EMBL" id="TWU20006.1"/>
    </source>
</evidence>
<dbReference type="AlphaFoldDB" id="A0A5C6C9A4"/>
<keyword evidence="1" id="KW-0472">Membrane</keyword>
<organism evidence="3 4">
    <name type="scientific">Allorhodopirellula heiligendammensis</name>
    <dbReference type="NCBI Taxonomy" id="2714739"/>
    <lineage>
        <taxon>Bacteria</taxon>
        <taxon>Pseudomonadati</taxon>
        <taxon>Planctomycetota</taxon>
        <taxon>Planctomycetia</taxon>
        <taxon>Pirellulales</taxon>
        <taxon>Pirellulaceae</taxon>
        <taxon>Allorhodopirellula</taxon>
    </lineage>
</organism>
<evidence type="ECO:0000259" key="2">
    <source>
        <dbReference type="Pfam" id="PF11984"/>
    </source>
</evidence>
<sequence length="227" mass="24577">MSSLPESPDDRQPPTAPRGSLRIAATAILVVLTLFAGVVHGYLDGRWTANADLHVVGSKLADLPEQVGDWRLTETTELDPGAADLLRCYGSSVRIYENMKTGAMVNVAVLFGPRGPIAVHTPEICYSSVGTKQVGGRKVERMGLAGKEDALWSVQFATAPSSDPSLNVWYGWSDGGPWEAREQPRFWLTENLYKIQVAGPAGEEGNRPVEDFIDAFLPVTHPLMGST</sequence>
<keyword evidence="1" id="KW-1133">Transmembrane helix</keyword>
<evidence type="ECO:0000256" key="1">
    <source>
        <dbReference type="SAM" id="Phobius"/>
    </source>
</evidence>
<keyword evidence="4" id="KW-1185">Reference proteome</keyword>
<feature type="domain" description="Methanolan biosynthesis EpsI" evidence="2">
    <location>
        <begin position="29"/>
        <end position="171"/>
    </location>
</feature>
<dbReference type="Proteomes" id="UP000319908">
    <property type="component" value="Unassembled WGS sequence"/>
</dbReference>
<keyword evidence="1" id="KW-0812">Transmembrane</keyword>